<protein>
    <submittedName>
        <fullName evidence="2">Phosphoribosyl 1,2-cyclic phosphodiesterase</fullName>
    </submittedName>
</protein>
<evidence type="ECO:0000313" key="3">
    <source>
        <dbReference type="Proteomes" id="UP000563094"/>
    </source>
</evidence>
<dbReference type="SMART" id="SM00849">
    <property type="entry name" value="Lactamase_B"/>
    <property type="match status" value="1"/>
</dbReference>
<organism evidence="2 3">
    <name type="scientific">Rufibacter quisquiliarum</name>
    <dbReference type="NCBI Taxonomy" id="1549639"/>
    <lineage>
        <taxon>Bacteria</taxon>
        <taxon>Pseudomonadati</taxon>
        <taxon>Bacteroidota</taxon>
        <taxon>Cytophagia</taxon>
        <taxon>Cytophagales</taxon>
        <taxon>Hymenobacteraceae</taxon>
        <taxon>Rufibacter</taxon>
    </lineage>
</organism>
<dbReference type="RefSeq" id="WP_182512830.1">
    <property type="nucleotide sequence ID" value="NZ_JACJIQ010000006.1"/>
</dbReference>
<dbReference type="EMBL" id="JACJIQ010000006">
    <property type="protein sequence ID" value="MBA9077236.1"/>
    <property type="molecule type" value="Genomic_DNA"/>
</dbReference>
<dbReference type="Proteomes" id="UP000563094">
    <property type="component" value="Unassembled WGS sequence"/>
</dbReference>
<dbReference type="PANTHER" id="PTHR47619:SF1">
    <property type="entry name" value="EXODEOXYRIBONUCLEASE WALJ"/>
    <property type="match status" value="1"/>
</dbReference>
<accession>A0A839GQT2</accession>
<evidence type="ECO:0000313" key="2">
    <source>
        <dbReference type="EMBL" id="MBA9077236.1"/>
    </source>
</evidence>
<keyword evidence="3" id="KW-1185">Reference proteome</keyword>
<dbReference type="InterPro" id="IPR036866">
    <property type="entry name" value="RibonucZ/Hydroxyglut_hydro"/>
</dbReference>
<comment type="caution">
    <text evidence="2">The sequence shown here is derived from an EMBL/GenBank/DDBJ whole genome shotgun (WGS) entry which is preliminary data.</text>
</comment>
<dbReference type="Gene3D" id="3.60.15.10">
    <property type="entry name" value="Ribonuclease Z/Hydroxyacylglutathione hydrolase-like"/>
    <property type="match status" value="1"/>
</dbReference>
<proteinExistence type="predicted"/>
<gene>
    <name evidence="2" type="ORF">FHS90_001947</name>
</gene>
<dbReference type="InterPro" id="IPR001279">
    <property type="entry name" value="Metallo-B-lactamas"/>
</dbReference>
<sequence length="287" mass="32193">MTELMITSLNSGSNGNCYYVGNEQEAVLVDVGISCRETERRLARLGLSMQRVKAIFISHEHSDHIRGLEVLSKRYQLPVYITYPTLRNSRLDLQPHLVVPFEAYAPVQVGSLSVTAFPKLHDAADPHSFMVSSSGVNVGVFTDIGTPCDHVIRQFQRCHAAFLETNYDEDLLDNGYYPYHLKKRIKGEKGHLSNRQALTLFTGYKPDFMSHVLLSHLSKDNNCPHLVKELFWAHADGVEVVVASRFEETPVYRITGTPVPLAVAPAVPPVRIAPKRLNLGVQQELLF</sequence>
<evidence type="ECO:0000259" key="1">
    <source>
        <dbReference type="SMART" id="SM00849"/>
    </source>
</evidence>
<dbReference type="AlphaFoldDB" id="A0A839GQT2"/>
<reference evidence="2 3" key="1">
    <citation type="submission" date="2020-08" db="EMBL/GenBank/DDBJ databases">
        <title>Genomic Encyclopedia of Type Strains, Phase IV (KMG-IV): sequencing the most valuable type-strain genomes for metagenomic binning, comparative biology and taxonomic classification.</title>
        <authorList>
            <person name="Goeker M."/>
        </authorList>
    </citation>
    <scope>NUCLEOTIDE SEQUENCE [LARGE SCALE GENOMIC DNA]</scope>
    <source>
        <strain evidence="2 3">DSM 29854</strain>
    </source>
</reference>
<dbReference type="SUPFAM" id="SSF56281">
    <property type="entry name" value="Metallo-hydrolase/oxidoreductase"/>
    <property type="match status" value="1"/>
</dbReference>
<dbReference type="PANTHER" id="PTHR47619">
    <property type="entry name" value="METALLO-HYDROLASE YYCJ-RELATED"/>
    <property type="match status" value="1"/>
</dbReference>
<dbReference type="InterPro" id="IPR052533">
    <property type="entry name" value="WalJ/YycJ-like"/>
</dbReference>
<name>A0A839GQT2_9BACT</name>
<dbReference type="Pfam" id="PF12706">
    <property type="entry name" value="Lactamase_B_2"/>
    <property type="match status" value="1"/>
</dbReference>
<feature type="domain" description="Metallo-beta-lactamase" evidence="1">
    <location>
        <begin position="14"/>
        <end position="180"/>
    </location>
</feature>